<reference evidence="1" key="1">
    <citation type="submission" date="2021-02" db="EMBL/GenBank/DDBJ databases">
        <title>Thiocyanate and organic carbon inputs drive convergent selection for specific autotrophic Afipia and Thiobacillus strains within complex microbiomes.</title>
        <authorList>
            <person name="Huddy R.J."/>
            <person name="Sachdeva R."/>
            <person name="Kadzinga F."/>
            <person name="Kantor R.S."/>
            <person name="Harrison S.T.L."/>
            <person name="Banfield J.F."/>
        </authorList>
    </citation>
    <scope>NUCLEOTIDE SEQUENCE</scope>
    <source>
        <strain evidence="1">SCN18_10_11_15_R4_P_38_20</strain>
    </source>
</reference>
<organism evidence="1 2">
    <name type="scientific">Candidatus Paracaedimonas acanthamoebae</name>
    <dbReference type="NCBI Taxonomy" id="244581"/>
    <lineage>
        <taxon>Bacteria</taxon>
        <taxon>Pseudomonadati</taxon>
        <taxon>Pseudomonadota</taxon>
        <taxon>Alphaproteobacteria</taxon>
        <taxon>Holosporales</taxon>
        <taxon>Caedimonadaceae</taxon>
        <taxon>Candidatus Paracaedimonas</taxon>
    </lineage>
</organism>
<dbReference type="EMBL" id="JAFKGL010000010">
    <property type="protein sequence ID" value="MBN9412493.1"/>
    <property type="molecule type" value="Genomic_DNA"/>
</dbReference>
<protein>
    <submittedName>
        <fullName evidence="1">Uncharacterized protein</fullName>
    </submittedName>
</protein>
<proteinExistence type="predicted"/>
<dbReference type="Proteomes" id="UP000664414">
    <property type="component" value="Unassembled WGS sequence"/>
</dbReference>
<accession>A0A8J7PL98</accession>
<name>A0A8J7PL98_9PROT</name>
<sequence length="60" mass="6519">MPESLPETLSLQTRGTIAKIGGSLTSLLTNTDPGLSIFTASNAIDHNFVQQRIEMLKFTL</sequence>
<gene>
    <name evidence="1" type="ORF">J0H12_01005</name>
</gene>
<evidence type="ECO:0000313" key="1">
    <source>
        <dbReference type="EMBL" id="MBN9412493.1"/>
    </source>
</evidence>
<dbReference type="AlphaFoldDB" id="A0A8J7PL98"/>
<comment type="caution">
    <text evidence="1">The sequence shown here is derived from an EMBL/GenBank/DDBJ whole genome shotgun (WGS) entry which is preliminary data.</text>
</comment>
<evidence type="ECO:0000313" key="2">
    <source>
        <dbReference type="Proteomes" id="UP000664414"/>
    </source>
</evidence>